<dbReference type="OrthoDB" id="29657at2759"/>
<keyword evidence="5 7" id="KW-0472">Membrane</keyword>
<evidence type="ECO:0000256" key="2">
    <source>
        <dbReference type="ARBA" id="ARBA00022692"/>
    </source>
</evidence>
<feature type="compositionally biased region" description="Basic and acidic residues" evidence="6">
    <location>
        <begin position="296"/>
        <end position="320"/>
    </location>
</feature>
<sequence>MRLASFLVLSCLCCVVPTLCRRHTLTLKNDGRVGVLCSQFTYGPRGFLGVHLTGLDHNALGKVGFSMEKSTSNSPLQSSKQNSRDCLMEKPSDKQVFLLYLEKKTARLKYLPGQSVLVYPENRVNREPFIFLDAEDEKTFRSFEIQIAEFFVEYLDLSQIESEQLSAEIVKVITSDENIRTVVVDMVKQSVGSDPAVYKTLSHLRSLVDFGGKKQDGDVDAKLQRNRREAPQEPDLDRMNKFPGNAADRGRLRDRAGVEVNSINMGQEGDDQKPPLVPNAKGLESAPKNKPLGPDPLKKPNRESDQKAEKPDGTAQREADAEGQGAVSGKGALKVQESSTKDDSSSNDSVKGGAKVDPDASAEEEGKQDSPKNVLPDDSGKVAEVPDGKSEQKPIKDSLAEVGKLNLQDSRKSLFSPTTLDAINEVISAYITGQQGNRFRYVFVNGKVSLNFSVTFVDPVSFGAYDLIFHNCRKGPIDVSIAMVERNGDNYLSVGEQPLTILFLMFSLIYVLLSVVWGLHLRFSKAPVFRIHHLMLAMVIVKSISLMFHAINYFVIGRHGVQEEGWAAMDYIAHLTRGFLLIVTILMIGAGWTFIKHVFTRQEKHVFLIVIPLQVFANVATIVINETEQGAKRFALWNEIFTVVDLLCCAGVLFPVIWSIRHLRQAAQTDGKVAQNLRKLRLFRHFYILVICYIYLTRIIVYLLRMTTPFAWTWLAEFFEQTVTLAFYVSVGHKFRPFNDNPYLQLPTSEEQEAEDVVMDLFNMEEALSQSGITDGVTRIHRPQNLDAARENRRWREDAANRPLPGDAETADSDLLPLIRP</sequence>
<feature type="signal peptide" evidence="8">
    <location>
        <begin position="1"/>
        <end position="20"/>
    </location>
</feature>
<feature type="compositionally biased region" description="Basic and acidic residues" evidence="6">
    <location>
        <begin position="378"/>
        <end position="397"/>
    </location>
</feature>
<evidence type="ECO:0000256" key="7">
    <source>
        <dbReference type="SAM" id="Phobius"/>
    </source>
</evidence>
<comment type="subcellular location">
    <subcellularLocation>
        <location evidence="1">Membrane</location>
        <topology evidence="1">Multi-pass membrane protein</topology>
    </subcellularLocation>
</comment>
<evidence type="ECO:0000256" key="3">
    <source>
        <dbReference type="ARBA" id="ARBA00022729"/>
    </source>
</evidence>
<dbReference type="PANTHER" id="PTHR21229:SF2">
    <property type="entry name" value="RE59932P"/>
    <property type="match status" value="1"/>
</dbReference>
<dbReference type="EMBL" id="APAU02000108">
    <property type="protein sequence ID" value="EUB56652.1"/>
    <property type="molecule type" value="Genomic_DNA"/>
</dbReference>
<proteinExistence type="predicted"/>
<dbReference type="InterPro" id="IPR009637">
    <property type="entry name" value="GPR107/GPR108-like"/>
</dbReference>
<feature type="compositionally biased region" description="Basic and acidic residues" evidence="6">
    <location>
        <begin position="354"/>
        <end position="370"/>
    </location>
</feature>
<dbReference type="InterPro" id="IPR053937">
    <property type="entry name" value="GOST_TM"/>
</dbReference>
<feature type="compositionally biased region" description="Basic and acidic residues" evidence="6">
    <location>
        <begin position="215"/>
        <end position="240"/>
    </location>
</feature>
<keyword evidence="3 8" id="KW-0732">Signal</keyword>
<feature type="compositionally biased region" description="Basic and acidic residues" evidence="6">
    <location>
        <begin position="788"/>
        <end position="800"/>
    </location>
</feature>
<feature type="chain" id="PRO_5004884711" description="GOST seven transmembrane domain-containing protein" evidence="8">
    <location>
        <begin position="21"/>
        <end position="821"/>
    </location>
</feature>
<dbReference type="SUPFAM" id="SSF63380">
    <property type="entry name" value="Riboflavin synthase domain-like"/>
    <property type="match status" value="1"/>
</dbReference>
<evidence type="ECO:0000256" key="5">
    <source>
        <dbReference type="ARBA" id="ARBA00023136"/>
    </source>
</evidence>
<evidence type="ECO:0000256" key="1">
    <source>
        <dbReference type="ARBA" id="ARBA00004141"/>
    </source>
</evidence>
<dbReference type="RefSeq" id="XP_024347848.1">
    <property type="nucleotide sequence ID" value="XM_024497762.1"/>
</dbReference>
<feature type="transmembrane region" description="Helical" evidence="7">
    <location>
        <begin position="606"/>
        <end position="624"/>
    </location>
</feature>
<dbReference type="OMA" id="FALWNEI"/>
<feature type="transmembrane region" description="Helical" evidence="7">
    <location>
        <begin position="636"/>
        <end position="658"/>
    </location>
</feature>
<accession>W6UEV7</accession>
<dbReference type="GeneID" id="36344228"/>
<keyword evidence="2 7" id="KW-0812">Transmembrane</keyword>
<protein>
    <recommendedName>
        <fullName evidence="9">GOST seven transmembrane domain-containing protein</fullName>
    </recommendedName>
</protein>
<name>W6UEV7_ECHGR</name>
<feature type="transmembrane region" description="Helical" evidence="7">
    <location>
        <begin position="531"/>
        <end position="551"/>
    </location>
</feature>
<feature type="transmembrane region" description="Helical" evidence="7">
    <location>
        <begin position="686"/>
        <end position="704"/>
    </location>
</feature>
<dbReference type="GO" id="GO:0016020">
    <property type="term" value="C:membrane"/>
    <property type="evidence" value="ECO:0007669"/>
    <property type="project" value="UniProtKB-SubCell"/>
</dbReference>
<feature type="transmembrane region" description="Helical" evidence="7">
    <location>
        <begin position="499"/>
        <end position="519"/>
    </location>
</feature>
<comment type="caution">
    <text evidence="10">The sequence shown here is derived from an EMBL/GenBank/DDBJ whole genome shotgun (WGS) entry which is preliminary data.</text>
</comment>
<feature type="region of interest" description="Disordered" evidence="6">
    <location>
        <begin position="788"/>
        <end position="821"/>
    </location>
</feature>
<feature type="domain" description="GOST seven transmembrane" evidence="9">
    <location>
        <begin position="498"/>
        <end position="742"/>
    </location>
</feature>
<evidence type="ECO:0000259" key="9">
    <source>
        <dbReference type="Pfam" id="PF06814"/>
    </source>
</evidence>
<dbReference type="PANTHER" id="PTHR21229">
    <property type="entry name" value="LUNG SEVEN TRANSMEMBRANE RECEPTOR"/>
    <property type="match status" value="1"/>
</dbReference>
<dbReference type="InterPro" id="IPR017938">
    <property type="entry name" value="Riboflavin_synthase-like_b-brl"/>
</dbReference>
<evidence type="ECO:0000313" key="10">
    <source>
        <dbReference type="EMBL" id="EUB56652.1"/>
    </source>
</evidence>
<dbReference type="AlphaFoldDB" id="W6UEV7"/>
<keyword evidence="11" id="KW-1185">Reference proteome</keyword>
<dbReference type="KEGG" id="egl:EGR_08513"/>
<evidence type="ECO:0000256" key="4">
    <source>
        <dbReference type="ARBA" id="ARBA00022989"/>
    </source>
</evidence>
<reference evidence="10 11" key="1">
    <citation type="journal article" date="2013" name="Nat. Genet.">
        <title>The genome of the hydatid tapeworm Echinococcus granulosus.</title>
        <authorList>
            <person name="Zheng H."/>
            <person name="Zhang W."/>
            <person name="Zhang L."/>
            <person name="Zhang Z."/>
            <person name="Li J."/>
            <person name="Lu G."/>
            <person name="Zhu Y."/>
            <person name="Wang Y."/>
            <person name="Huang Y."/>
            <person name="Liu J."/>
            <person name="Kang H."/>
            <person name="Chen J."/>
            <person name="Wang L."/>
            <person name="Chen A."/>
            <person name="Yu S."/>
            <person name="Gao Z."/>
            <person name="Jin L."/>
            <person name="Gu W."/>
            <person name="Wang Z."/>
            <person name="Zhao L."/>
            <person name="Shi B."/>
            <person name="Wen H."/>
            <person name="Lin R."/>
            <person name="Jones M.K."/>
            <person name="Brejova B."/>
            <person name="Vinar T."/>
            <person name="Zhao G."/>
            <person name="McManus D.P."/>
            <person name="Chen Z."/>
            <person name="Zhou Y."/>
            <person name="Wang S."/>
        </authorList>
    </citation>
    <scope>NUCLEOTIDE SEQUENCE [LARGE SCALE GENOMIC DNA]</scope>
</reference>
<evidence type="ECO:0000313" key="11">
    <source>
        <dbReference type="Proteomes" id="UP000019149"/>
    </source>
</evidence>
<dbReference type="Pfam" id="PF06814">
    <property type="entry name" value="GOST_TM"/>
    <property type="match status" value="1"/>
</dbReference>
<feature type="transmembrane region" description="Helical" evidence="7">
    <location>
        <begin position="571"/>
        <end position="594"/>
    </location>
</feature>
<dbReference type="Proteomes" id="UP000019149">
    <property type="component" value="Unassembled WGS sequence"/>
</dbReference>
<dbReference type="GO" id="GO:0005794">
    <property type="term" value="C:Golgi apparatus"/>
    <property type="evidence" value="ECO:0007669"/>
    <property type="project" value="TreeGrafter"/>
</dbReference>
<dbReference type="CTD" id="36344228"/>
<keyword evidence="4 7" id="KW-1133">Transmembrane helix</keyword>
<evidence type="ECO:0000256" key="8">
    <source>
        <dbReference type="SAM" id="SignalP"/>
    </source>
</evidence>
<evidence type="ECO:0000256" key="6">
    <source>
        <dbReference type="SAM" id="MobiDB-lite"/>
    </source>
</evidence>
<feature type="region of interest" description="Disordered" evidence="6">
    <location>
        <begin position="215"/>
        <end position="397"/>
    </location>
</feature>
<gene>
    <name evidence="10" type="ORF">EGR_08513</name>
</gene>
<feature type="compositionally biased region" description="Basic and acidic residues" evidence="6">
    <location>
        <begin position="248"/>
        <end position="257"/>
    </location>
</feature>
<organism evidence="10 11">
    <name type="scientific">Echinococcus granulosus</name>
    <name type="common">Hydatid tapeworm</name>
    <dbReference type="NCBI Taxonomy" id="6210"/>
    <lineage>
        <taxon>Eukaryota</taxon>
        <taxon>Metazoa</taxon>
        <taxon>Spiralia</taxon>
        <taxon>Lophotrochozoa</taxon>
        <taxon>Platyhelminthes</taxon>
        <taxon>Cestoda</taxon>
        <taxon>Eucestoda</taxon>
        <taxon>Cyclophyllidea</taxon>
        <taxon>Taeniidae</taxon>
        <taxon>Echinococcus</taxon>
        <taxon>Echinococcus granulosus group</taxon>
    </lineage>
</organism>